<dbReference type="CDD" id="cd07067">
    <property type="entry name" value="HP_PGM_like"/>
    <property type="match status" value="1"/>
</dbReference>
<comment type="caution">
    <text evidence="1">The sequence shown here is derived from an EMBL/GenBank/DDBJ whole genome shotgun (WGS) entry which is preliminary data.</text>
</comment>
<dbReference type="Pfam" id="PF00300">
    <property type="entry name" value="His_Phos_1"/>
    <property type="match status" value="1"/>
</dbReference>
<gene>
    <name evidence="1" type="ORF">ACFQ07_13155</name>
</gene>
<dbReference type="GO" id="GO:0016853">
    <property type="term" value="F:isomerase activity"/>
    <property type="evidence" value="ECO:0007669"/>
    <property type="project" value="UniProtKB-KW"/>
</dbReference>
<evidence type="ECO:0000313" key="1">
    <source>
        <dbReference type="EMBL" id="MFD0853182.1"/>
    </source>
</evidence>
<dbReference type="PANTHER" id="PTHR48100">
    <property type="entry name" value="BROAD-SPECIFICITY PHOSPHATASE YOR283W-RELATED"/>
    <property type="match status" value="1"/>
</dbReference>
<name>A0ABW3CGU1_9ACTN</name>
<dbReference type="SUPFAM" id="SSF53254">
    <property type="entry name" value="Phosphoglycerate mutase-like"/>
    <property type="match status" value="1"/>
</dbReference>
<dbReference type="PIRSF" id="PIRSF000709">
    <property type="entry name" value="6PFK_2-Ptase"/>
    <property type="match status" value="1"/>
</dbReference>
<dbReference type="Gene3D" id="3.40.50.1240">
    <property type="entry name" value="Phosphoglycerate mutase-like"/>
    <property type="match status" value="1"/>
</dbReference>
<sequence length="51" mass="5747">MRGSSTTLYLVRHGQTEWHAENRYAGISDVALTETGRDQAERLGRWAAATR</sequence>
<keyword evidence="1" id="KW-0413">Isomerase</keyword>
<accession>A0ABW3CGU1</accession>
<dbReference type="InterPro" id="IPR029033">
    <property type="entry name" value="His_PPase_superfam"/>
</dbReference>
<dbReference type="EC" id="5.4.-.-" evidence="1"/>
<protein>
    <submittedName>
        <fullName evidence="1">Phosphoglycerate mutase family protein</fullName>
        <ecNumber evidence="1">5.4.-.-</ecNumber>
    </submittedName>
</protein>
<evidence type="ECO:0000313" key="2">
    <source>
        <dbReference type="Proteomes" id="UP001597083"/>
    </source>
</evidence>
<feature type="non-terminal residue" evidence="1">
    <location>
        <position position="51"/>
    </location>
</feature>
<dbReference type="InterPro" id="IPR050275">
    <property type="entry name" value="PGM_Phosphatase"/>
</dbReference>
<dbReference type="PANTHER" id="PTHR48100:SF1">
    <property type="entry name" value="HISTIDINE PHOSPHATASE FAMILY PROTEIN-RELATED"/>
    <property type="match status" value="1"/>
</dbReference>
<dbReference type="SMART" id="SM00855">
    <property type="entry name" value="PGAM"/>
    <property type="match status" value="1"/>
</dbReference>
<keyword evidence="2" id="KW-1185">Reference proteome</keyword>
<dbReference type="InterPro" id="IPR013078">
    <property type="entry name" value="His_Pase_superF_clade-1"/>
</dbReference>
<proteinExistence type="predicted"/>
<organism evidence="1 2">
    <name type="scientific">Actinomadura adrarensis</name>
    <dbReference type="NCBI Taxonomy" id="1819600"/>
    <lineage>
        <taxon>Bacteria</taxon>
        <taxon>Bacillati</taxon>
        <taxon>Actinomycetota</taxon>
        <taxon>Actinomycetes</taxon>
        <taxon>Streptosporangiales</taxon>
        <taxon>Thermomonosporaceae</taxon>
        <taxon>Actinomadura</taxon>
    </lineage>
</organism>
<dbReference type="Proteomes" id="UP001597083">
    <property type="component" value="Unassembled WGS sequence"/>
</dbReference>
<dbReference type="EMBL" id="JBHTIR010001951">
    <property type="protein sequence ID" value="MFD0853182.1"/>
    <property type="molecule type" value="Genomic_DNA"/>
</dbReference>
<reference evidence="2" key="1">
    <citation type="journal article" date="2019" name="Int. J. Syst. Evol. Microbiol.">
        <title>The Global Catalogue of Microorganisms (GCM) 10K type strain sequencing project: providing services to taxonomists for standard genome sequencing and annotation.</title>
        <authorList>
            <consortium name="The Broad Institute Genomics Platform"/>
            <consortium name="The Broad Institute Genome Sequencing Center for Infectious Disease"/>
            <person name="Wu L."/>
            <person name="Ma J."/>
        </authorList>
    </citation>
    <scope>NUCLEOTIDE SEQUENCE [LARGE SCALE GENOMIC DNA]</scope>
    <source>
        <strain evidence="2">JCM 31696</strain>
    </source>
</reference>